<accession>A0A9W8E861</accession>
<feature type="domain" description="SLS1 N-terminal" evidence="1">
    <location>
        <begin position="132"/>
        <end position="196"/>
    </location>
</feature>
<protein>
    <recommendedName>
        <fullName evidence="1">SLS1 N-terminal domain-containing protein</fullName>
    </recommendedName>
</protein>
<proteinExistence type="predicted"/>
<dbReference type="OrthoDB" id="10670492at2759"/>
<dbReference type="Pfam" id="PF20776">
    <property type="entry name" value="SLS1_N"/>
    <property type="match status" value="1"/>
</dbReference>
<comment type="caution">
    <text evidence="2">The sequence shown here is derived from an EMBL/GenBank/DDBJ whole genome shotgun (WGS) entry which is preliminary data.</text>
</comment>
<evidence type="ECO:0000313" key="2">
    <source>
        <dbReference type="EMBL" id="KAJ1977612.1"/>
    </source>
</evidence>
<name>A0A9W8E861_9FUNG</name>
<organism evidence="2 3">
    <name type="scientific">Dimargaris verticillata</name>
    <dbReference type="NCBI Taxonomy" id="2761393"/>
    <lineage>
        <taxon>Eukaryota</taxon>
        <taxon>Fungi</taxon>
        <taxon>Fungi incertae sedis</taxon>
        <taxon>Zoopagomycota</taxon>
        <taxon>Kickxellomycotina</taxon>
        <taxon>Dimargaritomycetes</taxon>
        <taxon>Dimargaritales</taxon>
        <taxon>Dimargaritaceae</taxon>
        <taxon>Dimargaris</taxon>
    </lineage>
</organism>
<keyword evidence="3" id="KW-1185">Reference proteome</keyword>
<dbReference type="AlphaFoldDB" id="A0A9W8E861"/>
<evidence type="ECO:0000313" key="3">
    <source>
        <dbReference type="Proteomes" id="UP001151582"/>
    </source>
</evidence>
<reference evidence="2" key="1">
    <citation type="submission" date="2022-07" db="EMBL/GenBank/DDBJ databases">
        <title>Phylogenomic reconstructions and comparative analyses of Kickxellomycotina fungi.</title>
        <authorList>
            <person name="Reynolds N.K."/>
            <person name="Stajich J.E."/>
            <person name="Barry K."/>
            <person name="Grigoriev I.V."/>
            <person name="Crous P."/>
            <person name="Smith M.E."/>
        </authorList>
    </citation>
    <scope>NUCLEOTIDE SEQUENCE</scope>
    <source>
        <strain evidence="2">RSA 567</strain>
    </source>
</reference>
<dbReference type="EMBL" id="JANBQB010000334">
    <property type="protein sequence ID" value="KAJ1977612.1"/>
    <property type="molecule type" value="Genomic_DNA"/>
</dbReference>
<dbReference type="Proteomes" id="UP001151582">
    <property type="component" value="Unassembled WGS sequence"/>
</dbReference>
<sequence length="769" mass="84290">MRLNPMSACRLRVAPLVYRLTATTVTRQLHCATLLYDAQSKATSTPDSDPSADDARDSVEAANNKLLRQVLKKVGDRRKAPKKLSELKGNMDRYTNMATLLSSEFDQPPQVTVADVDRFNPLGQSHSTSVRTRMLFEGQWKSTVDSLSQAFVADQLRAYIANQGKHLPLRIREQSLSKYTKAKLIDLIMREIWKLKRSKDEMDRAITKRKTTMAPTRKTLTIDRALYTLLSFKDTLLQIGLKTITEIQPPSHGQLLQPTPIIDDEPPAPVQLTIAGTRQNVGIAMRALQSIRAGVSETTCVVDPAAGFTAADPTLRQLLTQVCQACSVVVQLQAESSVTLVFRSLGQRDAMAAKRMVLAFVDETINRQVVVGLHEPSSTETTLNLVPVPTLFDAPPLHQALSLARLAQIDQLPVATGSPLPISWKHLACYPVTSLTNASTPGALPSGVSSSEQLFSQLLDGWRAQLGHYRQDYPEAQLEVTLSPGQVGFSDLGAGSHRATLKPFGDPAITIDQSTLALDQLGPLASQLGSFQCHTYPVTSAIQLRPTTEQHAYLAARWVLAPSTPVDLSPLVPKTVEVLIEPAADDMCTMALKACHHVLSSTSTHLLLPQHSFDLTIATKYYVPISLTETTSETHQARLHSSCQVLYTTFHALAPKIGMSSDRSSGAFPTSIPFASEMPLTLPSETAPGLAEPKATYFLRSLAWVSRQTHTDADGLRYHHEHQRDLISNSGQDTLVLVLPSKALLDSETSESAQLYWQKQVSKALQFIP</sequence>
<gene>
    <name evidence="2" type="ORF">H4R34_003511</name>
</gene>
<evidence type="ECO:0000259" key="1">
    <source>
        <dbReference type="Pfam" id="PF20776"/>
    </source>
</evidence>
<dbReference type="InterPro" id="IPR048400">
    <property type="entry name" value="SLS1_N"/>
</dbReference>